<accession>A0ABD1Q9F4</accession>
<gene>
    <name evidence="4" type="ORF">Fot_48585</name>
</gene>
<evidence type="ECO:0000313" key="4">
    <source>
        <dbReference type="EMBL" id="KAL2472849.1"/>
    </source>
</evidence>
<proteinExistence type="predicted"/>
<comment type="caution">
    <text evidence="4">The sequence shown here is derived from an EMBL/GenBank/DDBJ whole genome shotgun (WGS) entry which is preliminary data.</text>
</comment>
<dbReference type="Pfam" id="PF05553">
    <property type="entry name" value="DUF761"/>
    <property type="match status" value="1"/>
</dbReference>
<feature type="region of interest" description="Disordered" evidence="1">
    <location>
        <begin position="303"/>
        <end position="327"/>
    </location>
</feature>
<dbReference type="PANTHER" id="PTHR33098:SF117">
    <property type="entry name" value="COTTON FIBER (DUF761)"/>
    <property type="match status" value="1"/>
</dbReference>
<evidence type="ECO:0000259" key="3">
    <source>
        <dbReference type="Pfam" id="PF14364"/>
    </source>
</evidence>
<dbReference type="InterPro" id="IPR025520">
    <property type="entry name" value="DUF4408"/>
</dbReference>
<dbReference type="Proteomes" id="UP001604277">
    <property type="component" value="Unassembled WGS sequence"/>
</dbReference>
<dbReference type="AlphaFoldDB" id="A0ABD1Q9F4"/>
<feature type="signal peptide" evidence="2">
    <location>
        <begin position="1"/>
        <end position="27"/>
    </location>
</feature>
<organism evidence="4 5">
    <name type="scientific">Forsythia ovata</name>
    <dbReference type="NCBI Taxonomy" id="205694"/>
    <lineage>
        <taxon>Eukaryota</taxon>
        <taxon>Viridiplantae</taxon>
        <taxon>Streptophyta</taxon>
        <taxon>Embryophyta</taxon>
        <taxon>Tracheophyta</taxon>
        <taxon>Spermatophyta</taxon>
        <taxon>Magnoliopsida</taxon>
        <taxon>eudicotyledons</taxon>
        <taxon>Gunneridae</taxon>
        <taxon>Pentapetalae</taxon>
        <taxon>asterids</taxon>
        <taxon>lamiids</taxon>
        <taxon>Lamiales</taxon>
        <taxon>Oleaceae</taxon>
        <taxon>Forsythieae</taxon>
        <taxon>Forsythia</taxon>
    </lineage>
</organism>
<feature type="chain" id="PRO_5044876758" description="DUF4408 domain-containing protein" evidence="2">
    <location>
        <begin position="28"/>
        <end position="373"/>
    </location>
</feature>
<evidence type="ECO:0000256" key="2">
    <source>
        <dbReference type="SAM" id="SignalP"/>
    </source>
</evidence>
<dbReference type="Pfam" id="PF14364">
    <property type="entry name" value="DUF4408"/>
    <property type="match status" value="1"/>
</dbReference>
<feature type="compositionally biased region" description="Polar residues" evidence="1">
    <location>
        <begin position="303"/>
        <end position="313"/>
    </location>
</feature>
<name>A0ABD1Q9F4_9LAMI</name>
<evidence type="ECO:0000256" key="1">
    <source>
        <dbReference type="SAM" id="MobiDB-lite"/>
    </source>
</evidence>
<evidence type="ECO:0000313" key="5">
    <source>
        <dbReference type="Proteomes" id="UP001604277"/>
    </source>
</evidence>
<keyword evidence="5" id="KW-1185">Reference proteome</keyword>
<protein>
    <recommendedName>
        <fullName evidence="3">DUF4408 domain-containing protein</fullName>
    </recommendedName>
</protein>
<feature type="region of interest" description="Disordered" evidence="1">
    <location>
        <begin position="197"/>
        <end position="219"/>
    </location>
</feature>
<dbReference type="InterPro" id="IPR008480">
    <property type="entry name" value="DUF761_pln"/>
</dbReference>
<dbReference type="PANTHER" id="PTHR33098">
    <property type="entry name" value="COTTON FIBER (DUF761)"/>
    <property type="match status" value="1"/>
</dbReference>
<keyword evidence="2" id="KW-0732">Signal</keyword>
<feature type="domain" description="DUF4408" evidence="3">
    <location>
        <begin position="47"/>
        <end position="79"/>
    </location>
</feature>
<reference evidence="5" key="1">
    <citation type="submission" date="2024-07" db="EMBL/GenBank/DDBJ databases">
        <title>Two chromosome-level genome assemblies of Korean endemic species Abeliophyllum distichum and Forsythia ovata (Oleaceae).</title>
        <authorList>
            <person name="Jang H."/>
        </authorList>
    </citation>
    <scope>NUCLEOTIDE SEQUENCE [LARGE SCALE GENOMIC DNA]</scope>
</reference>
<dbReference type="EMBL" id="JBFOLJ010000015">
    <property type="protein sequence ID" value="KAL2472849.1"/>
    <property type="molecule type" value="Genomic_DNA"/>
</dbReference>
<sequence>MPILSRASSSLMFSLQVLLVSTSLLSAALMLKFSVPAITEFAVHEVPSIINGVVSWFKPPYLYLVINCIIITILASSKFQSKNDEVSRPLPSPPPPLETAAHIQSQLPVMPIAENLHQDEYKYDDVVLCTEEMPECYVNDIIDSNNGFSHVEAGVLGDETVFNMNADSIEEDATSNKENQFVISKSRWIRKDMPEYSFSNEKPRPPPVSERFGSRRNFKASPEGSKIILGVSKPNMQDTLQSTWKIITEGRAMPLTRHLRKSDTWERDGHVQGRRRHLPLQQQEKTPQKITKAETFNHLLNTTSPQLSPSPSVSHKLKREASPSQDELNRRVEAFIKKFNEEMRIQRQESLNQYMEMINCTSHKQVEEFSIEF</sequence>